<protein>
    <submittedName>
        <fullName evidence="1">Uncharacterized protein</fullName>
    </submittedName>
</protein>
<proteinExistence type="predicted"/>
<accession>D2Z6M2</accession>
<reference evidence="1 2" key="1">
    <citation type="journal article" date="2010" name="Stand. Genomic Sci.">
        <title>Permanent draft genome sequence of Dethiosulfovibrio peptidovorans type strain (SEBR 4207).</title>
        <authorList>
            <person name="Labutti K."/>
            <person name="Mayilraj S."/>
            <person name="Clum A."/>
            <person name="Lucas S."/>
            <person name="Glavina Del Rio T."/>
            <person name="Nolan M."/>
            <person name="Tice H."/>
            <person name="Cheng J.F."/>
            <person name="Pitluck S."/>
            <person name="Liolios K."/>
            <person name="Ivanova N."/>
            <person name="Mavromatis K."/>
            <person name="Mikhailova N."/>
            <person name="Pati A."/>
            <person name="Goodwin L."/>
            <person name="Chen A."/>
            <person name="Palaniappan K."/>
            <person name="Land M."/>
            <person name="Hauser L."/>
            <person name="Chang Y.J."/>
            <person name="Jeffries C.D."/>
            <person name="Rohde M."/>
            <person name="Spring S."/>
            <person name="Goker M."/>
            <person name="Woyke T."/>
            <person name="Bristow J."/>
            <person name="Eisen J.A."/>
            <person name="Markowitz V."/>
            <person name="Hugenholtz P."/>
            <person name="Kyrpides N.C."/>
            <person name="Klenk H.P."/>
            <person name="Lapidus A."/>
        </authorList>
    </citation>
    <scope>NUCLEOTIDE SEQUENCE [LARGE SCALE GENOMIC DNA]</scope>
    <source>
        <strain evidence="1 2">DSM 11002</strain>
    </source>
</reference>
<dbReference type="Proteomes" id="UP000006427">
    <property type="component" value="Unassembled WGS sequence"/>
</dbReference>
<gene>
    <name evidence="1" type="ORF">Dpep_1093</name>
</gene>
<dbReference type="PaxDb" id="469381-Dpep_1093"/>
<keyword evidence="2" id="KW-1185">Reference proteome</keyword>
<evidence type="ECO:0000313" key="1">
    <source>
        <dbReference type="EMBL" id="EFC91119.1"/>
    </source>
</evidence>
<comment type="caution">
    <text evidence="1">The sequence shown here is derived from an EMBL/GenBank/DDBJ whole genome shotgun (WGS) entry which is preliminary data.</text>
</comment>
<sequence length="80" mass="8764">MIFASSALALSHIGMVVASFHIDQSPSVFCCIYIVHVHLYVLNMGQVVNNKTEEVSTHVKTTVSGQGGKMYSLLARTTFF</sequence>
<organism evidence="1 2">
    <name type="scientific">Dethiosulfovibrio peptidovorans DSM 11002</name>
    <dbReference type="NCBI Taxonomy" id="469381"/>
    <lineage>
        <taxon>Bacteria</taxon>
        <taxon>Thermotogati</taxon>
        <taxon>Synergistota</taxon>
        <taxon>Synergistia</taxon>
        <taxon>Synergistales</taxon>
        <taxon>Dethiosulfovibrionaceae</taxon>
        <taxon>Dethiosulfovibrio</taxon>
    </lineage>
</organism>
<evidence type="ECO:0000313" key="2">
    <source>
        <dbReference type="Proteomes" id="UP000006427"/>
    </source>
</evidence>
<dbReference type="AlphaFoldDB" id="D2Z6M2"/>
<dbReference type="EMBL" id="ABTR02000001">
    <property type="protein sequence ID" value="EFC91119.1"/>
    <property type="molecule type" value="Genomic_DNA"/>
</dbReference>
<name>D2Z6M2_9BACT</name>
<dbReference type="STRING" id="469381.Dpep_1093"/>